<feature type="compositionally biased region" description="Pro residues" evidence="1">
    <location>
        <begin position="890"/>
        <end position="902"/>
    </location>
</feature>
<dbReference type="GeneID" id="91097327"/>
<feature type="compositionally biased region" description="Low complexity" evidence="1">
    <location>
        <begin position="484"/>
        <end position="499"/>
    </location>
</feature>
<organism evidence="2 3">
    <name type="scientific">Kwoniella dendrophila CBS 6074</name>
    <dbReference type="NCBI Taxonomy" id="1295534"/>
    <lineage>
        <taxon>Eukaryota</taxon>
        <taxon>Fungi</taxon>
        <taxon>Dikarya</taxon>
        <taxon>Basidiomycota</taxon>
        <taxon>Agaricomycotina</taxon>
        <taxon>Tremellomycetes</taxon>
        <taxon>Tremellales</taxon>
        <taxon>Cryptococcaceae</taxon>
        <taxon>Kwoniella</taxon>
    </lineage>
</organism>
<feature type="compositionally biased region" description="Polar residues" evidence="1">
    <location>
        <begin position="355"/>
        <end position="378"/>
    </location>
</feature>
<dbReference type="Proteomes" id="UP001355207">
    <property type="component" value="Chromosome 9"/>
</dbReference>
<feature type="region of interest" description="Disordered" evidence="1">
    <location>
        <begin position="1051"/>
        <end position="1134"/>
    </location>
</feature>
<feature type="compositionally biased region" description="Pro residues" evidence="1">
    <location>
        <begin position="78"/>
        <end position="89"/>
    </location>
</feature>
<dbReference type="EMBL" id="CP144106">
    <property type="protein sequence ID" value="WWC91712.1"/>
    <property type="molecule type" value="Genomic_DNA"/>
</dbReference>
<feature type="region of interest" description="Disordered" evidence="1">
    <location>
        <begin position="76"/>
        <end position="103"/>
    </location>
</feature>
<dbReference type="AlphaFoldDB" id="A0AAX4K2B9"/>
<sequence>MGVCYSTILSLGFKRVIIFITTNLFVRFHWESTMIPAPIIPVYPPSITRQIIVQPAPIPPPIIPYPSTISQTFVQPVQIPPPTNYPPQPQQIYNSPPQIPRYPSLQRQKHTNYLDSSQNQQLASLPVHIPRPESRTDRRYSTDQPPYNRDGRYSLEERRHSHQQAEHRRSITPSPRHTNRPGVHRSASTSQKLPVRIPHHHHHYHQAQNTTSNEEGDSGSVSEEHRKRYTRPIDQRAASTSAQANYHHQHHSPDPVYTSPNDRIPNPPRRSFDHSSREHLEFDNLHAHRHQYRSSSRQSNHRQHGSSGWHTRSSSISSNKPSIRGHGRTPSTDHLMVPERLDTLPQRKRKESLDTLRNQPISHPPTINNNNTSRQQIQHPIAKDMKTPIPPQKALPVKQSKELKTPKPIRKDLPTEQREERHDLMRKLSSTEILYPTPEAAKEAFRAERAMLPPTQHRRPPTPFTSSRRSSSIKKVDSDRSIRSRVSFDSTRSRGSNRSNRSRRSDFDDDFRSDYGDDMTNDWQASFGNNASIGPAGEAIEVIGLGRKTPRHRTFNVGMLKPALRSSSRVDSRAELRENLPGPGNQREKPLPSRPMSYVTPIVKNTIAKVTGPSTRKTLKRSSHQPTASTSSYSNAPGHSLLGASASVTSLNRTQSHSRSRHSRTNNSIGGGSGIRSLFSSLSLGLNHSNSTQNGLNESHQAASTINGSVNGSSSIAAPTRNTRQQLILPADDLYSYLHFAEVPSWSRWPLSGGSSKRGLGIWGGKRSLGFDEMAWEWHRRLQLAEEARINGRMLNSWKSHRGWERGIIDWLQENIPRHPIDIANRWGAQIFALPADGFDTLEFFDDSINQAEDLGLLSWITGTLLQTAVSALHMLRYTSSTFTFHLIPSPRPPHLQQPQPPHLMSEPPSSGSKSHFLWEGFGTMVLVNKVNDTDRAMILEVRPPSVVDSSVMKEFAKGKNGEGWWGSYSDTCIGEVGQANLLQAQVYDDCIQNQVYFFAVTNLKYWVFGQFASDYSRCAVSPVIHRQDSTPSLMQCLTAWVIRSVDERPRASDPHVNINPQLPTPPRDEPRERRKHRRPPQSHSHSQSTDTPSFSENTRSRRSNPGPSFSLPPNPQGYDYPTPYPQPNMSSTPVYPNNAQNVYSMNEFGNYGLPAYNDLPQNSMSPSPYNQPNPGMMYPQQWHTIDGSSRAFSPMPDHAHAGTPMPYNFGNTWYSGAGGGMFPWNGMR</sequence>
<feature type="compositionally biased region" description="Polar residues" evidence="1">
    <location>
        <begin position="624"/>
        <end position="637"/>
    </location>
</feature>
<protein>
    <submittedName>
        <fullName evidence="2">Uncharacterized protein</fullName>
    </submittedName>
</protein>
<evidence type="ECO:0000313" key="3">
    <source>
        <dbReference type="Proteomes" id="UP001355207"/>
    </source>
</evidence>
<feature type="compositionally biased region" description="Basic and acidic residues" evidence="1">
    <location>
        <begin position="568"/>
        <end position="578"/>
    </location>
</feature>
<feature type="compositionally biased region" description="Basic and acidic residues" evidence="1">
    <location>
        <begin position="130"/>
        <end position="141"/>
    </location>
</feature>
<feature type="compositionally biased region" description="Basic and acidic residues" evidence="1">
    <location>
        <begin position="399"/>
        <end position="426"/>
    </location>
</feature>
<reference evidence="2 3" key="1">
    <citation type="submission" date="2024-01" db="EMBL/GenBank/DDBJ databases">
        <title>Comparative genomics of Cryptococcus and Kwoniella reveals pathogenesis evolution and contrasting modes of karyotype evolution via chromosome fusion or intercentromeric recombination.</title>
        <authorList>
            <person name="Coelho M.A."/>
            <person name="David-Palma M."/>
            <person name="Shea T."/>
            <person name="Bowers K."/>
            <person name="McGinley-Smith S."/>
            <person name="Mohammad A.W."/>
            <person name="Gnirke A."/>
            <person name="Yurkov A.M."/>
            <person name="Nowrousian M."/>
            <person name="Sun S."/>
            <person name="Cuomo C.A."/>
            <person name="Heitman J."/>
        </authorList>
    </citation>
    <scope>NUCLEOTIDE SEQUENCE [LARGE SCALE GENOMIC DNA]</scope>
    <source>
        <strain evidence="2 3">CBS 6074</strain>
    </source>
</reference>
<feature type="compositionally biased region" description="Basic and acidic residues" evidence="1">
    <location>
        <begin position="149"/>
        <end position="169"/>
    </location>
</feature>
<feature type="region of interest" description="Disordered" evidence="1">
    <location>
        <begin position="450"/>
        <end position="511"/>
    </location>
</feature>
<feature type="region of interest" description="Disordered" evidence="1">
    <location>
        <begin position="289"/>
        <end position="437"/>
    </location>
</feature>
<feature type="compositionally biased region" description="Polar residues" evidence="1">
    <location>
        <begin position="237"/>
        <end position="246"/>
    </location>
</feature>
<keyword evidence="3" id="KW-1185">Reference proteome</keyword>
<evidence type="ECO:0000313" key="2">
    <source>
        <dbReference type="EMBL" id="WWC91712.1"/>
    </source>
</evidence>
<accession>A0AAX4K2B9</accession>
<gene>
    <name evidence="2" type="ORF">L201_006658</name>
</gene>
<feature type="compositionally biased region" description="Basic and acidic residues" evidence="1">
    <location>
        <begin position="222"/>
        <end position="234"/>
    </location>
</feature>
<feature type="region of interest" description="Disordered" evidence="1">
    <location>
        <begin position="890"/>
        <end position="912"/>
    </location>
</feature>
<dbReference type="RefSeq" id="XP_066078474.1">
    <property type="nucleotide sequence ID" value="XM_066222377.1"/>
</dbReference>
<name>A0AAX4K2B9_9TREE</name>
<feature type="compositionally biased region" description="Polar residues" evidence="1">
    <location>
        <begin position="1082"/>
        <end position="1108"/>
    </location>
</feature>
<feature type="region of interest" description="Disordered" evidence="1">
    <location>
        <begin position="116"/>
        <end position="276"/>
    </location>
</feature>
<feature type="region of interest" description="Disordered" evidence="1">
    <location>
        <begin position="564"/>
        <end position="672"/>
    </location>
</feature>
<evidence type="ECO:0000256" key="1">
    <source>
        <dbReference type="SAM" id="MobiDB-lite"/>
    </source>
</evidence>
<proteinExistence type="predicted"/>